<accession>A0A7X2ZD64</accession>
<keyword evidence="3" id="KW-1185">Reference proteome</keyword>
<dbReference type="SUPFAM" id="SSF51735">
    <property type="entry name" value="NAD(P)-binding Rossmann-fold domains"/>
    <property type="match status" value="1"/>
</dbReference>
<sequence length="222" mass="24051">MSKIAVVAGATGLVGGELVRLLLEHAGYDHVVTLGRRQTGLQHPRLTERTVLFDRLEEGTDQLLQGADVFCALGTTIRKAGSEAAFRQVDYEYPLALGRAALRDGAARFLMVSSIGANRESSFFYLRVKGDIEQALAELKLPELAIFRPSQLLGERKEARPAERLAGVLVKPLGKLLIGRLAKYRAIEARTVALAMVRAAQRGTPGVRIYESNEIAALAAGT</sequence>
<evidence type="ECO:0000259" key="1">
    <source>
        <dbReference type="Pfam" id="PF13460"/>
    </source>
</evidence>
<dbReference type="InterPro" id="IPR016040">
    <property type="entry name" value="NAD(P)-bd_dom"/>
</dbReference>
<organism evidence="2 3">
    <name type="scientific">Paenibacillus validus</name>
    <dbReference type="NCBI Taxonomy" id="44253"/>
    <lineage>
        <taxon>Bacteria</taxon>
        <taxon>Bacillati</taxon>
        <taxon>Bacillota</taxon>
        <taxon>Bacilli</taxon>
        <taxon>Bacillales</taxon>
        <taxon>Paenibacillaceae</taxon>
        <taxon>Paenibacillus</taxon>
    </lineage>
</organism>
<dbReference type="Pfam" id="PF13460">
    <property type="entry name" value="NAD_binding_10"/>
    <property type="match status" value="1"/>
</dbReference>
<dbReference type="InterPro" id="IPR036291">
    <property type="entry name" value="NAD(P)-bd_dom_sf"/>
</dbReference>
<feature type="domain" description="NAD(P)-binding" evidence="1">
    <location>
        <begin position="9"/>
        <end position="125"/>
    </location>
</feature>
<reference evidence="2 3" key="1">
    <citation type="submission" date="2019-11" db="EMBL/GenBank/DDBJ databases">
        <title>Draft genome sequences of five Paenibacillus species of dairy origin.</title>
        <authorList>
            <person name="Olajide A.M."/>
            <person name="Chen S."/>
            <person name="Lapointe G."/>
        </authorList>
    </citation>
    <scope>NUCLEOTIDE SEQUENCE [LARGE SCALE GENOMIC DNA]</scope>
    <source>
        <strain evidence="2 3">2CS3</strain>
    </source>
</reference>
<comment type="caution">
    <text evidence="2">The sequence shown here is derived from an EMBL/GenBank/DDBJ whole genome shotgun (WGS) entry which is preliminary data.</text>
</comment>
<evidence type="ECO:0000313" key="3">
    <source>
        <dbReference type="Proteomes" id="UP000450917"/>
    </source>
</evidence>
<dbReference type="Proteomes" id="UP000450917">
    <property type="component" value="Unassembled WGS sequence"/>
</dbReference>
<dbReference type="RefSeq" id="WP_127608768.1">
    <property type="nucleotide sequence ID" value="NZ_WNZX01000013.1"/>
</dbReference>
<dbReference type="PANTHER" id="PTHR14097">
    <property type="entry name" value="OXIDOREDUCTASE HTATIP2"/>
    <property type="match status" value="1"/>
</dbReference>
<dbReference type="Gene3D" id="3.40.50.720">
    <property type="entry name" value="NAD(P)-binding Rossmann-like Domain"/>
    <property type="match status" value="1"/>
</dbReference>
<dbReference type="AlphaFoldDB" id="A0A7X2ZD64"/>
<dbReference type="EMBL" id="WNZX01000013">
    <property type="protein sequence ID" value="MUG72155.1"/>
    <property type="molecule type" value="Genomic_DNA"/>
</dbReference>
<gene>
    <name evidence="2" type="ORF">GNP93_15895</name>
</gene>
<proteinExistence type="predicted"/>
<evidence type="ECO:0000313" key="2">
    <source>
        <dbReference type="EMBL" id="MUG72155.1"/>
    </source>
</evidence>
<dbReference type="PANTHER" id="PTHR14097:SF7">
    <property type="entry name" value="OXIDOREDUCTASE HTATIP2"/>
    <property type="match status" value="1"/>
</dbReference>
<protein>
    <submittedName>
        <fullName evidence="2">NAD(P)H-binding protein</fullName>
    </submittedName>
</protein>
<dbReference type="CDD" id="cd05250">
    <property type="entry name" value="CC3_like_SDR_a"/>
    <property type="match status" value="1"/>
</dbReference>
<name>A0A7X2ZD64_9BACL</name>